<dbReference type="InterPro" id="IPR036259">
    <property type="entry name" value="MFS_trans_sf"/>
</dbReference>
<comment type="subcellular location">
    <subcellularLocation>
        <location evidence="1">Membrane</location>
        <topology evidence="1">Multi-pass membrane protein</topology>
    </subcellularLocation>
</comment>
<dbReference type="Gene3D" id="1.20.1250.20">
    <property type="entry name" value="MFS general substrate transporter like domains"/>
    <property type="match status" value="1"/>
</dbReference>
<dbReference type="STRING" id="240159.A0A4U5UAK7"/>
<dbReference type="GO" id="GO:0005886">
    <property type="term" value="C:plasma membrane"/>
    <property type="evidence" value="ECO:0007669"/>
    <property type="project" value="TreeGrafter"/>
</dbReference>
<dbReference type="PANTHER" id="PTHR23503:SF35">
    <property type="entry name" value="SOLUTE CARRIER FAMILY 2, FACILITATED GLUCOSE TRANSPORTER MEMBER 9"/>
    <property type="match status" value="1"/>
</dbReference>
<evidence type="ECO:0000256" key="2">
    <source>
        <dbReference type="ARBA" id="ARBA00022692"/>
    </source>
</evidence>
<keyword evidence="2" id="KW-0812">Transmembrane</keyword>
<dbReference type="Proteomes" id="UP000298787">
    <property type="component" value="Chromosome 5"/>
</dbReference>
<proteinExistence type="predicted"/>
<organism evidence="5 6">
    <name type="scientific">Collichthys lucidus</name>
    <name type="common">Big head croaker</name>
    <name type="synonym">Sciaena lucida</name>
    <dbReference type="NCBI Taxonomy" id="240159"/>
    <lineage>
        <taxon>Eukaryota</taxon>
        <taxon>Metazoa</taxon>
        <taxon>Chordata</taxon>
        <taxon>Craniata</taxon>
        <taxon>Vertebrata</taxon>
        <taxon>Euteleostomi</taxon>
        <taxon>Actinopterygii</taxon>
        <taxon>Neopterygii</taxon>
        <taxon>Teleostei</taxon>
        <taxon>Neoteleostei</taxon>
        <taxon>Acanthomorphata</taxon>
        <taxon>Eupercaria</taxon>
        <taxon>Sciaenidae</taxon>
        <taxon>Collichthys</taxon>
    </lineage>
</organism>
<dbReference type="InterPro" id="IPR005828">
    <property type="entry name" value="MFS_sugar_transport-like"/>
</dbReference>
<evidence type="ECO:0000256" key="3">
    <source>
        <dbReference type="ARBA" id="ARBA00022989"/>
    </source>
</evidence>
<dbReference type="PANTHER" id="PTHR23503">
    <property type="entry name" value="SOLUTE CARRIER FAMILY 2"/>
    <property type="match status" value="1"/>
</dbReference>
<dbReference type="GO" id="GO:0046323">
    <property type="term" value="P:D-glucose import"/>
    <property type="evidence" value="ECO:0007669"/>
    <property type="project" value="TreeGrafter"/>
</dbReference>
<gene>
    <name evidence="5" type="ORF">D9C73_005620</name>
</gene>
<dbReference type="EMBL" id="CM014082">
    <property type="protein sequence ID" value="TKS70931.1"/>
    <property type="molecule type" value="Genomic_DNA"/>
</dbReference>
<protein>
    <submittedName>
        <fullName evidence="5">Solute carrier family 2, facilitated glucose transporter member 9</fullName>
    </submittedName>
</protein>
<evidence type="ECO:0000313" key="5">
    <source>
        <dbReference type="EMBL" id="TKS70931.1"/>
    </source>
</evidence>
<dbReference type="AlphaFoldDB" id="A0A4U5UAK7"/>
<evidence type="ECO:0000256" key="1">
    <source>
        <dbReference type="ARBA" id="ARBA00004141"/>
    </source>
</evidence>
<sequence>MPVPYPSWSSLPRYRTSGAAAEQELLDLVGFCPTTQFPSLQVSSSSCLRLVNLNRSCGIPFILTGELFEQSYRPAAFMIAGTVNWLSNFAVGLLFPFIQWPAGTVSLPNQLTACGFKGFSLDRRSATMFVAPGARVVCSDRSPHSEPVCLLIRVGNASYQSDVTCYRKKEQRPQDSVNKQLFKIALQTFYWGRKFTSELQDKDYVEKKVYIVNLGTCGSVTQGIHRSAVSAACSLSAPMLDGSHGAHHGMVLHDRLALIRMTVLFFSTSVEGICKKKKKKRTDNLLQAI</sequence>
<accession>A0A4U5UAK7</accession>
<evidence type="ECO:0000313" key="6">
    <source>
        <dbReference type="Proteomes" id="UP000298787"/>
    </source>
</evidence>
<keyword evidence="5" id="KW-0813">Transport</keyword>
<dbReference type="InterPro" id="IPR045263">
    <property type="entry name" value="GLUT"/>
</dbReference>
<evidence type="ECO:0000256" key="4">
    <source>
        <dbReference type="ARBA" id="ARBA00023136"/>
    </source>
</evidence>
<name>A0A4U5UAK7_COLLU</name>
<dbReference type="Pfam" id="PF00083">
    <property type="entry name" value="Sugar_tr"/>
    <property type="match status" value="1"/>
</dbReference>
<keyword evidence="3" id="KW-1133">Transmembrane helix</keyword>
<reference evidence="5 6" key="1">
    <citation type="submission" date="2019-01" db="EMBL/GenBank/DDBJ databases">
        <title>Genome Assembly of Collichthys lucidus.</title>
        <authorList>
            <person name="Cai M."/>
            <person name="Xiao S."/>
        </authorList>
    </citation>
    <scope>NUCLEOTIDE SEQUENCE [LARGE SCALE GENOMIC DNA]</scope>
    <source>
        <strain evidence="5">JT15FE1705JMU</strain>
        <tissue evidence="5">Muscle</tissue>
    </source>
</reference>
<keyword evidence="6" id="KW-1185">Reference proteome</keyword>
<keyword evidence="4" id="KW-0472">Membrane</keyword>
<dbReference type="GO" id="GO:0055056">
    <property type="term" value="F:D-glucose transmembrane transporter activity"/>
    <property type="evidence" value="ECO:0007669"/>
    <property type="project" value="TreeGrafter"/>
</dbReference>
<dbReference type="GO" id="GO:0070837">
    <property type="term" value="P:dehydroascorbic acid transport"/>
    <property type="evidence" value="ECO:0007669"/>
    <property type="project" value="TreeGrafter"/>
</dbReference>
<keyword evidence="5" id="KW-0762">Sugar transport</keyword>